<evidence type="ECO:0000256" key="3">
    <source>
        <dbReference type="SAM" id="MobiDB-lite"/>
    </source>
</evidence>
<evidence type="ECO:0000256" key="2">
    <source>
        <dbReference type="ARBA" id="ARBA00023125"/>
    </source>
</evidence>
<evidence type="ECO:0008006" key="6">
    <source>
        <dbReference type="Google" id="ProtNLM"/>
    </source>
</evidence>
<dbReference type="Proteomes" id="UP000070371">
    <property type="component" value="Chromosome"/>
</dbReference>
<proteinExistence type="inferred from homology"/>
<dbReference type="Pfam" id="PF00216">
    <property type="entry name" value="Bac_DNA_binding"/>
    <property type="match status" value="1"/>
</dbReference>
<dbReference type="EMBL" id="CP014327">
    <property type="protein sequence ID" value="AML53141.1"/>
    <property type="molecule type" value="Genomic_DNA"/>
</dbReference>
<evidence type="ECO:0000313" key="4">
    <source>
        <dbReference type="EMBL" id="AML53141.1"/>
    </source>
</evidence>
<organism evidence="4 5">
    <name type="scientific">Falsihalocynthiibacter arcticus</name>
    <dbReference type="NCBI Taxonomy" id="1579316"/>
    <lineage>
        <taxon>Bacteria</taxon>
        <taxon>Pseudomonadati</taxon>
        <taxon>Pseudomonadota</taxon>
        <taxon>Alphaproteobacteria</taxon>
        <taxon>Rhodobacterales</taxon>
        <taxon>Roseobacteraceae</taxon>
        <taxon>Falsihalocynthiibacter</taxon>
    </lineage>
</organism>
<protein>
    <recommendedName>
        <fullName evidence="6">DNA-binding protein</fullName>
    </recommendedName>
</protein>
<dbReference type="OrthoDB" id="7873378at2"/>
<keyword evidence="2" id="KW-0238">DNA-binding</keyword>
<evidence type="ECO:0000256" key="1">
    <source>
        <dbReference type="ARBA" id="ARBA00010529"/>
    </source>
</evidence>
<dbReference type="InterPro" id="IPR010992">
    <property type="entry name" value="IHF-like_DNA-bd_dom_sf"/>
</dbReference>
<name>A0A126V482_9RHOB</name>
<gene>
    <name evidence="4" type="ORF">RC74_19455</name>
</gene>
<dbReference type="GO" id="GO:0003677">
    <property type="term" value="F:DNA binding"/>
    <property type="evidence" value="ECO:0007669"/>
    <property type="project" value="UniProtKB-KW"/>
</dbReference>
<dbReference type="Gene3D" id="4.10.520.10">
    <property type="entry name" value="IHF-like DNA-binding proteins"/>
    <property type="match status" value="1"/>
</dbReference>
<reference evidence="4 5" key="1">
    <citation type="submission" date="2016-02" db="EMBL/GenBank/DDBJ databases">
        <title>Complete genome sequence of Halocynthiibacter arcticus PAMC 20958t from arctic marine sediment.</title>
        <authorList>
            <person name="Lee Y.M."/>
            <person name="Baek K."/>
            <person name="Lee H.K."/>
            <person name="Shin S.C."/>
        </authorList>
    </citation>
    <scope>NUCLEOTIDE SEQUENCE [LARGE SCALE GENOMIC DNA]</scope>
    <source>
        <strain evidence="4">PAMC 20958</strain>
    </source>
</reference>
<dbReference type="AlphaFoldDB" id="A0A126V482"/>
<sequence length="121" mass="13203">MTTSSKKTTLSEKATTVEPKSVPTAETAPRTVEGVTPSENVTERAPEMKKNDLIDRIIAKNGMKRKDVKPLVETLLSVLGEAIGKGETLNLQPMGKLVIKKTKDMPNATVTVCRIRRSKSL</sequence>
<comment type="similarity">
    <text evidence="1">Belongs to the bacterial histone-like protein family.</text>
</comment>
<dbReference type="InterPro" id="IPR000119">
    <property type="entry name" value="Hist_DNA-bd"/>
</dbReference>
<dbReference type="RefSeq" id="WP_052274617.1">
    <property type="nucleotide sequence ID" value="NZ_CP014327.1"/>
</dbReference>
<dbReference type="STRING" id="1579316.RC74_19455"/>
<dbReference type="GO" id="GO:0030527">
    <property type="term" value="F:structural constituent of chromatin"/>
    <property type="evidence" value="ECO:0007669"/>
    <property type="project" value="InterPro"/>
</dbReference>
<dbReference type="SUPFAM" id="SSF47729">
    <property type="entry name" value="IHF-like DNA-binding proteins"/>
    <property type="match status" value="1"/>
</dbReference>
<feature type="compositionally biased region" description="Low complexity" evidence="3">
    <location>
        <begin position="1"/>
        <end position="16"/>
    </location>
</feature>
<accession>A0A126V482</accession>
<evidence type="ECO:0000313" key="5">
    <source>
        <dbReference type="Proteomes" id="UP000070371"/>
    </source>
</evidence>
<keyword evidence="5" id="KW-1185">Reference proteome</keyword>
<feature type="region of interest" description="Disordered" evidence="3">
    <location>
        <begin position="1"/>
        <end position="43"/>
    </location>
</feature>
<dbReference type="KEGG" id="hat:RC74_19455"/>